<protein>
    <recommendedName>
        <fullName evidence="4">Retrotransposon protein, putative, Ty3-gypsy subclass</fullName>
    </recommendedName>
</protein>
<dbReference type="AlphaFoldDB" id="Q10J55"/>
<dbReference type="Proteomes" id="UP000000763">
    <property type="component" value="Chromosome 3"/>
</dbReference>
<reference evidence="3" key="1">
    <citation type="journal article" date="2005" name="Nature">
        <title>The map-based sequence of the rice genome.</title>
        <authorList>
            <consortium name="International rice genome sequencing project (IRGSP)"/>
            <person name="Matsumoto T."/>
            <person name="Wu J."/>
            <person name="Kanamori H."/>
            <person name="Katayose Y."/>
            <person name="Fujisawa M."/>
            <person name="Namiki N."/>
            <person name="Mizuno H."/>
            <person name="Yamamoto K."/>
            <person name="Antonio B.A."/>
            <person name="Baba T."/>
            <person name="Sakata K."/>
            <person name="Nagamura Y."/>
            <person name="Aoki H."/>
            <person name="Arikawa K."/>
            <person name="Arita K."/>
            <person name="Bito T."/>
            <person name="Chiden Y."/>
            <person name="Fujitsuka N."/>
            <person name="Fukunaka R."/>
            <person name="Hamada M."/>
            <person name="Harada C."/>
            <person name="Hayashi A."/>
            <person name="Hijishita S."/>
            <person name="Honda M."/>
            <person name="Hosokawa S."/>
            <person name="Ichikawa Y."/>
            <person name="Idonuma A."/>
            <person name="Iijima M."/>
            <person name="Ikeda M."/>
            <person name="Ikeno M."/>
            <person name="Ito K."/>
            <person name="Ito S."/>
            <person name="Ito T."/>
            <person name="Ito Y."/>
            <person name="Ito Y."/>
            <person name="Iwabuchi A."/>
            <person name="Kamiya K."/>
            <person name="Karasawa W."/>
            <person name="Kurita K."/>
            <person name="Katagiri S."/>
            <person name="Kikuta A."/>
            <person name="Kobayashi H."/>
            <person name="Kobayashi N."/>
            <person name="Machita K."/>
            <person name="Maehara T."/>
            <person name="Masukawa M."/>
            <person name="Mizubayashi T."/>
            <person name="Mukai Y."/>
            <person name="Nagasaki H."/>
            <person name="Nagata Y."/>
            <person name="Naito S."/>
            <person name="Nakashima M."/>
            <person name="Nakama Y."/>
            <person name="Nakamichi Y."/>
            <person name="Nakamura M."/>
            <person name="Meguro A."/>
            <person name="Negishi M."/>
            <person name="Ohta I."/>
            <person name="Ohta T."/>
            <person name="Okamoto M."/>
            <person name="Ono N."/>
            <person name="Saji S."/>
            <person name="Sakaguchi M."/>
            <person name="Sakai K."/>
            <person name="Shibata M."/>
            <person name="Shimokawa T."/>
            <person name="Song J."/>
            <person name="Takazaki Y."/>
            <person name="Terasawa K."/>
            <person name="Tsugane M."/>
            <person name="Tsuji K."/>
            <person name="Ueda S."/>
            <person name="Waki K."/>
            <person name="Yamagata H."/>
            <person name="Yamamoto M."/>
            <person name="Yamamoto S."/>
            <person name="Yamane H."/>
            <person name="Yoshiki S."/>
            <person name="Yoshihara R."/>
            <person name="Yukawa K."/>
            <person name="Zhong H."/>
            <person name="Yano M."/>
            <person name="Yuan Q."/>
            <person name="Ouyang S."/>
            <person name="Liu J."/>
            <person name="Jones K.M."/>
            <person name="Gansberger K."/>
            <person name="Moffat K."/>
            <person name="Hill J."/>
            <person name="Bera J."/>
            <person name="Fadrosh D."/>
            <person name="Jin S."/>
            <person name="Johri S."/>
            <person name="Kim M."/>
            <person name="Overton L."/>
            <person name="Reardon M."/>
            <person name="Tsitrin T."/>
            <person name="Vuong H."/>
            <person name="Weaver B."/>
            <person name="Ciecko A."/>
            <person name="Tallon L."/>
            <person name="Jackson J."/>
            <person name="Pai G."/>
            <person name="Aken S.V."/>
            <person name="Utterback T."/>
            <person name="Reidmuller S."/>
            <person name="Feldblyum T."/>
            <person name="Hsiao J."/>
            <person name="Zismann V."/>
            <person name="Iobst S."/>
            <person name="de Vazeille A.R."/>
            <person name="Buell C.R."/>
            <person name="Ying K."/>
            <person name="Li Y."/>
            <person name="Lu T."/>
            <person name="Huang Y."/>
            <person name="Zhao Q."/>
            <person name="Feng Q."/>
            <person name="Zhang L."/>
            <person name="Zhu J."/>
            <person name="Weng Q."/>
            <person name="Mu J."/>
            <person name="Lu Y."/>
            <person name="Fan D."/>
            <person name="Liu Y."/>
            <person name="Guan J."/>
            <person name="Zhang Y."/>
            <person name="Yu S."/>
            <person name="Liu X."/>
            <person name="Zhang Y."/>
            <person name="Hong G."/>
            <person name="Han B."/>
            <person name="Choisne N."/>
            <person name="Demange N."/>
            <person name="Orjeda G."/>
            <person name="Samain S."/>
            <person name="Cattolico L."/>
            <person name="Pelletier E."/>
            <person name="Couloux A."/>
            <person name="Segurens B."/>
            <person name="Wincker P."/>
            <person name="D'Hont A."/>
            <person name="Scarpelli C."/>
            <person name="Weissenbach J."/>
            <person name="Salanoubat M."/>
            <person name="Quetier F."/>
            <person name="Yu Y."/>
            <person name="Kim H.R."/>
            <person name="Rambo T."/>
            <person name="Currie J."/>
            <person name="Collura K."/>
            <person name="Luo M."/>
            <person name="Yang T."/>
            <person name="Ammiraju J.S.S."/>
            <person name="Engler F."/>
            <person name="Soderlund C."/>
            <person name="Wing R.A."/>
            <person name="Palmer L.E."/>
            <person name="de la Bastide M."/>
            <person name="Spiegel L."/>
            <person name="Nascimento L."/>
            <person name="Zutavern T."/>
            <person name="O'Shaughnessy A."/>
            <person name="Dike S."/>
            <person name="Dedhia N."/>
            <person name="Preston R."/>
            <person name="Balija V."/>
            <person name="McCombie W.R."/>
            <person name="Chow T."/>
            <person name="Chen H."/>
            <person name="Chung M."/>
            <person name="Chen C."/>
            <person name="Shaw J."/>
            <person name="Wu H."/>
            <person name="Hsiao K."/>
            <person name="Chao Y."/>
            <person name="Chu M."/>
            <person name="Cheng C."/>
            <person name="Hour A."/>
            <person name="Lee P."/>
            <person name="Lin S."/>
            <person name="Lin Y."/>
            <person name="Liou J."/>
            <person name="Liu S."/>
            <person name="Hsing Y."/>
            <person name="Raghuvanshi S."/>
            <person name="Mohanty A."/>
            <person name="Bharti A.K."/>
            <person name="Gaur A."/>
            <person name="Gupta V."/>
            <person name="Kumar D."/>
            <person name="Ravi V."/>
            <person name="Vij S."/>
            <person name="Kapur A."/>
            <person name="Khurana P."/>
            <person name="Khurana P."/>
            <person name="Khurana J.P."/>
            <person name="Tyagi A.K."/>
            <person name="Gaikwad K."/>
            <person name="Singh A."/>
            <person name="Dalal V."/>
            <person name="Srivastava S."/>
            <person name="Dixit A."/>
            <person name="Pal A.K."/>
            <person name="Ghazi I.A."/>
            <person name="Yadav M."/>
            <person name="Pandit A."/>
            <person name="Bhargava A."/>
            <person name="Sureshbabu K."/>
            <person name="Batra K."/>
            <person name="Sharma T.R."/>
            <person name="Mohapatra T."/>
            <person name="Singh N.K."/>
            <person name="Messing J."/>
            <person name="Nelson A.B."/>
            <person name="Fuks G."/>
            <person name="Kavchok S."/>
            <person name="Keizer G."/>
            <person name="Linton E."/>
            <person name="Llaca V."/>
            <person name="Song R."/>
            <person name="Tanyolac B."/>
            <person name="Young S."/>
            <person name="Ho-Il K."/>
            <person name="Hahn J.H."/>
            <person name="Sangsakoo G."/>
            <person name="Vanavichit A."/>
            <person name="de Mattos Luiz.A.T."/>
            <person name="Zimmer P.D."/>
            <person name="Malone G."/>
            <person name="Dellagostin O."/>
            <person name="de Oliveira A.C."/>
            <person name="Bevan M."/>
            <person name="Bancroft I."/>
            <person name="Minx P."/>
            <person name="Cordum H."/>
            <person name="Wilson R."/>
            <person name="Cheng Z."/>
            <person name="Jin W."/>
            <person name="Jiang J."/>
            <person name="Leong S.A."/>
            <person name="Iwama H."/>
            <person name="Gojobori T."/>
            <person name="Itoh T."/>
            <person name="Niimura Y."/>
            <person name="Fujii Y."/>
            <person name="Habara T."/>
            <person name="Sakai H."/>
            <person name="Sato Y."/>
            <person name="Wilson G."/>
            <person name="Kumar K."/>
            <person name="McCouch S."/>
            <person name="Juretic N."/>
            <person name="Hoen D."/>
            <person name="Wright S."/>
            <person name="Bruskiewich R."/>
            <person name="Bureau T."/>
            <person name="Miyao A."/>
            <person name="Hirochika H."/>
            <person name="Nishikawa T."/>
            <person name="Kadowaki K."/>
            <person name="Sugiura M."/>
            <person name="Burr B."/>
            <person name="Sasaki T."/>
        </authorList>
    </citation>
    <scope>NUCLEOTIDE SEQUENCE [LARGE SCALE GENOMIC DNA]</scope>
    <source>
        <strain evidence="3">cv. Nipponbare</strain>
    </source>
</reference>
<feature type="region of interest" description="Disordered" evidence="1">
    <location>
        <begin position="252"/>
        <end position="322"/>
    </location>
</feature>
<gene>
    <name evidence="2" type="ORF">OSJNBb0031F05.10</name>
</gene>
<feature type="region of interest" description="Disordered" evidence="1">
    <location>
        <begin position="182"/>
        <end position="237"/>
    </location>
</feature>
<reference evidence="3" key="2">
    <citation type="journal article" date="2008" name="Nucleic Acids Res.">
        <title>The rice annotation project database (RAP-DB): 2008 update.</title>
        <authorList>
            <consortium name="The rice annotation project (RAP)"/>
        </authorList>
    </citation>
    <scope>GENOME REANNOTATION</scope>
    <source>
        <strain evidence="3">cv. Nipponbare</strain>
    </source>
</reference>
<accession>Q10J55</accession>
<organism evidence="2 3">
    <name type="scientific">Oryza sativa subsp. japonica</name>
    <name type="common">Rice</name>
    <dbReference type="NCBI Taxonomy" id="39947"/>
    <lineage>
        <taxon>Eukaryota</taxon>
        <taxon>Viridiplantae</taxon>
        <taxon>Streptophyta</taxon>
        <taxon>Embryophyta</taxon>
        <taxon>Tracheophyta</taxon>
        <taxon>Spermatophyta</taxon>
        <taxon>Magnoliopsida</taxon>
        <taxon>Liliopsida</taxon>
        <taxon>Poales</taxon>
        <taxon>Poaceae</taxon>
        <taxon>BOP clade</taxon>
        <taxon>Oryzoideae</taxon>
        <taxon>Oryzeae</taxon>
        <taxon>Oryzinae</taxon>
        <taxon>Oryza</taxon>
        <taxon>Oryza sativa</taxon>
    </lineage>
</organism>
<dbReference type="EMBL" id="AC133861">
    <property type="protein sequence ID" value="AAS07294.1"/>
    <property type="molecule type" value="Genomic_DNA"/>
</dbReference>
<evidence type="ECO:0000256" key="1">
    <source>
        <dbReference type="SAM" id="MobiDB-lite"/>
    </source>
</evidence>
<proteinExistence type="predicted"/>
<sequence>MADHPPNHRGEGMDDFVAELARMTLVVGYPNAPEYSTIRPLSGELPHRIRLVVHRYVGTCLANMVVEASGGTADHACQEAAYLMMARLRDRHNYIFCNTAYRFHPRQASGDDISTFRPIAGKNDTTFGHMCAVMRGMDRMHSDLRKASKALNDGKLVRIIVLKDEIARLKKENAQLKGLPAPRGVRIRTTPRKSTTAPVHIQLAPRNPPPPAVPPATPPAPPAVPAAPAAPAPAPAPVPVSAPMSALSFTPASATRGPASGNGGWLPANSSGSRDHSSSSSSGSEPGNGETYLPDSRSRLEGPSDKQEDAFDSTNRRSRSEN</sequence>
<evidence type="ECO:0000313" key="3">
    <source>
        <dbReference type="Proteomes" id="UP000000763"/>
    </source>
</evidence>
<evidence type="ECO:0008006" key="4">
    <source>
        <dbReference type="Google" id="ProtNLM"/>
    </source>
</evidence>
<name>Q10J55_ORYSJ</name>
<feature type="compositionally biased region" description="Pro residues" evidence="1">
    <location>
        <begin position="206"/>
        <end position="237"/>
    </location>
</feature>
<feature type="compositionally biased region" description="Basic and acidic residues" evidence="1">
    <location>
        <begin position="296"/>
        <end position="322"/>
    </location>
</feature>
<evidence type="ECO:0000313" key="2">
    <source>
        <dbReference type="EMBL" id="AAS07294.1"/>
    </source>
</evidence>